<dbReference type="AlphaFoldDB" id="A0A1C3EA83"/>
<dbReference type="NCBIfam" id="NF001238">
    <property type="entry name" value="PRK00211.1"/>
    <property type="match status" value="1"/>
</dbReference>
<organism evidence="5 6">
    <name type="scientific">Veronia pacifica</name>
    <dbReference type="NCBI Taxonomy" id="1080227"/>
    <lineage>
        <taxon>Bacteria</taxon>
        <taxon>Pseudomonadati</taxon>
        <taxon>Pseudomonadota</taxon>
        <taxon>Gammaproteobacteria</taxon>
        <taxon>Vibrionales</taxon>
        <taxon>Vibrionaceae</taxon>
        <taxon>Veronia</taxon>
    </lineage>
</organism>
<comment type="similarity">
    <text evidence="3">Belongs to the DsrF/TusC family.</text>
</comment>
<dbReference type="RefSeq" id="WP_068905288.1">
    <property type="nucleotide sequence ID" value="NZ_JBHUIF010000006.1"/>
</dbReference>
<evidence type="ECO:0000256" key="4">
    <source>
        <dbReference type="ARBA" id="ARBA00017149"/>
    </source>
</evidence>
<dbReference type="InterPro" id="IPR017462">
    <property type="entry name" value="Sulphur_relay_TusC/DsrF"/>
</dbReference>
<dbReference type="Pfam" id="PF02635">
    <property type="entry name" value="DsrE"/>
    <property type="match status" value="1"/>
</dbReference>
<evidence type="ECO:0000313" key="5">
    <source>
        <dbReference type="EMBL" id="ODA30151.1"/>
    </source>
</evidence>
<gene>
    <name evidence="5" type="ORF">A8L45_20835</name>
</gene>
<name>A0A1C3EA83_9GAMM</name>
<dbReference type="NCBIfam" id="TIGR03010">
    <property type="entry name" value="sulf_tusC_dsrF"/>
    <property type="match status" value="1"/>
</dbReference>
<dbReference type="InterPro" id="IPR027396">
    <property type="entry name" value="DsrEFH-like"/>
</dbReference>
<reference evidence="5 6" key="1">
    <citation type="submission" date="2016-05" db="EMBL/GenBank/DDBJ databases">
        <title>Genomic Taxonomy of the Vibrionaceae.</title>
        <authorList>
            <person name="Gomez-Gil B."/>
            <person name="Enciso-Ibarra J."/>
        </authorList>
    </citation>
    <scope>NUCLEOTIDE SEQUENCE [LARGE SCALE GENOMIC DNA]</scope>
    <source>
        <strain evidence="5 6">CAIM 1920</strain>
    </source>
</reference>
<dbReference type="STRING" id="1080227.A8L45_20835"/>
<sequence length="118" mass="12894">MKKIGFVFSSAPHGSASGREGLDAVLSTSSYSDTLSLFFVGDGVMQLIKGQSPESVLCRDYISTFKMLSLCDVEEIYVCSLSLEERGLEGTSMIIDADIKTPQEIGELLCHCDRLVQF</sequence>
<dbReference type="SUPFAM" id="SSF75169">
    <property type="entry name" value="DsrEFH-like"/>
    <property type="match status" value="1"/>
</dbReference>
<protein>
    <recommendedName>
        <fullName evidence="4">Protein TusC homolog</fullName>
    </recommendedName>
</protein>
<dbReference type="Proteomes" id="UP000094936">
    <property type="component" value="Unassembled WGS sequence"/>
</dbReference>
<comment type="subcellular location">
    <subcellularLocation>
        <location evidence="2">Cytoplasm</location>
    </subcellularLocation>
</comment>
<dbReference type="PANTHER" id="PTHR38780">
    <property type="entry name" value="PROTEIN TUSC"/>
    <property type="match status" value="1"/>
</dbReference>
<dbReference type="InterPro" id="IPR003787">
    <property type="entry name" value="Sulphur_relay_DsrE/F-like"/>
</dbReference>
<accession>A0A1C3EA83</accession>
<comment type="caution">
    <text evidence="5">The sequence shown here is derived from an EMBL/GenBank/DDBJ whole genome shotgun (WGS) entry which is preliminary data.</text>
</comment>
<keyword evidence="6" id="KW-1185">Reference proteome</keyword>
<evidence type="ECO:0000256" key="1">
    <source>
        <dbReference type="ARBA" id="ARBA00002850"/>
    </source>
</evidence>
<dbReference type="EMBL" id="LYBM01000057">
    <property type="protein sequence ID" value="ODA30151.1"/>
    <property type="molecule type" value="Genomic_DNA"/>
</dbReference>
<evidence type="ECO:0000256" key="3">
    <source>
        <dbReference type="ARBA" id="ARBA00005996"/>
    </source>
</evidence>
<comment type="function">
    <text evidence="1">Could be part of a sulfur-relay system.</text>
</comment>
<dbReference type="Gene3D" id="3.40.1260.10">
    <property type="entry name" value="DsrEFH-like"/>
    <property type="match status" value="1"/>
</dbReference>
<dbReference type="OrthoDB" id="9789418at2"/>
<proteinExistence type="inferred from homology"/>
<evidence type="ECO:0000256" key="2">
    <source>
        <dbReference type="ARBA" id="ARBA00004496"/>
    </source>
</evidence>
<evidence type="ECO:0000313" key="6">
    <source>
        <dbReference type="Proteomes" id="UP000094936"/>
    </source>
</evidence>
<dbReference type="PANTHER" id="PTHR38780:SF1">
    <property type="entry name" value="PROTEIN TUSC"/>
    <property type="match status" value="1"/>
</dbReference>
<dbReference type="GO" id="GO:0005737">
    <property type="term" value="C:cytoplasm"/>
    <property type="evidence" value="ECO:0007669"/>
    <property type="project" value="UniProtKB-SubCell"/>
</dbReference>